<dbReference type="Pfam" id="PF02197">
    <property type="entry name" value="RIIa"/>
    <property type="match status" value="1"/>
</dbReference>
<keyword evidence="3" id="KW-0597">Phosphoprotein</keyword>
<reference evidence="12 13" key="1">
    <citation type="submission" date="2009-11" db="EMBL/GenBank/DDBJ databases">
        <title>Annotation of Allomyces macrogynus ATCC 38327.</title>
        <authorList>
            <consortium name="The Broad Institute Genome Sequencing Platform"/>
            <person name="Russ C."/>
            <person name="Cuomo C."/>
            <person name="Burger G."/>
            <person name="Gray M.W."/>
            <person name="Holland P.W.H."/>
            <person name="King N."/>
            <person name="Lang F.B.F."/>
            <person name="Roger A.J."/>
            <person name="Ruiz-Trillo I."/>
            <person name="Young S.K."/>
            <person name="Zeng Q."/>
            <person name="Gargeya S."/>
            <person name="Fitzgerald M."/>
            <person name="Haas B."/>
            <person name="Abouelleil A."/>
            <person name="Alvarado L."/>
            <person name="Arachchi H.M."/>
            <person name="Berlin A."/>
            <person name="Chapman S.B."/>
            <person name="Gearin G."/>
            <person name="Goldberg J."/>
            <person name="Griggs A."/>
            <person name="Gujja S."/>
            <person name="Hansen M."/>
            <person name="Heiman D."/>
            <person name="Howarth C."/>
            <person name="Larimer J."/>
            <person name="Lui A."/>
            <person name="MacDonald P.J.P."/>
            <person name="McCowen C."/>
            <person name="Montmayeur A."/>
            <person name="Murphy C."/>
            <person name="Neiman D."/>
            <person name="Pearson M."/>
            <person name="Priest M."/>
            <person name="Roberts A."/>
            <person name="Saif S."/>
            <person name="Shea T."/>
            <person name="Sisk P."/>
            <person name="Stolte C."/>
            <person name="Sykes S."/>
            <person name="Wortman J."/>
            <person name="Nusbaum C."/>
            <person name="Birren B."/>
        </authorList>
    </citation>
    <scope>NUCLEOTIDE SEQUENCE [LARGE SCALE GENOMIC DNA]</scope>
    <source>
        <strain evidence="12 13">ATCC 38327</strain>
    </source>
</reference>
<dbReference type="SMART" id="SM00394">
    <property type="entry name" value="RIIa"/>
    <property type="match status" value="1"/>
</dbReference>
<organism evidence="12 13">
    <name type="scientific">Allomyces macrogynus (strain ATCC 38327)</name>
    <name type="common">Allomyces javanicus var. macrogynus</name>
    <dbReference type="NCBI Taxonomy" id="578462"/>
    <lineage>
        <taxon>Eukaryota</taxon>
        <taxon>Fungi</taxon>
        <taxon>Fungi incertae sedis</taxon>
        <taxon>Blastocladiomycota</taxon>
        <taxon>Blastocladiomycetes</taxon>
        <taxon>Blastocladiales</taxon>
        <taxon>Blastocladiaceae</taxon>
        <taxon>Allomyces</taxon>
    </lineage>
</organism>
<dbReference type="STRING" id="578462.A0A0L0SVG3"/>
<keyword evidence="13" id="KW-1185">Reference proteome</keyword>
<dbReference type="EMBL" id="GG745350">
    <property type="protein sequence ID" value="KNE66487.1"/>
    <property type="molecule type" value="Genomic_DNA"/>
</dbReference>
<dbReference type="PANTHER" id="PTHR11635:SF152">
    <property type="entry name" value="CAMP-DEPENDENT PROTEIN KINASE TYPE I REGULATORY SUBUNIT-RELATED"/>
    <property type="match status" value="1"/>
</dbReference>
<keyword evidence="12" id="KW-0418">Kinase</keyword>
<dbReference type="InterPro" id="IPR012198">
    <property type="entry name" value="cAMP_dep_PK_reg_su"/>
</dbReference>
<dbReference type="SUPFAM" id="SSF47391">
    <property type="entry name" value="Dimerization-anchoring domain of cAMP-dependent PK regulatory subunit"/>
    <property type="match status" value="1"/>
</dbReference>
<dbReference type="CDD" id="cd12098">
    <property type="entry name" value="DD_R_ScPKA-like"/>
    <property type="match status" value="1"/>
</dbReference>
<dbReference type="InterPro" id="IPR050503">
    <property type="entry name" value="cAMP-dep_PK_reg_su-like"/>
</dbReference>
<evidence type="ECO:0000259" key="11">
    <source>
        <dbReference type="PROSITE" id="PS50042"/>
    </source>
</evidence>
<evidence type="ECO:0000256" key="1">
    <source>
        <dbReference type="ARBA" id="ARBA00005753"/>
    </source>
</evidence>
<feature type="region of interest" description="Disordered" evidence="10">
    <location>
        <begin position="66"/>
        <end position="120"/>
    </location>
</feature>
<evidence type="ECO:0000256" key="8">
    <source>
        <dbReference type="PIRNR" id="PIRNR000548"/>
    </source>
</evidence>
<dbReference type="InterPro" id="IPR000595">
    <property type="entry name" value="cNMP-bd_dom"/>
</dbReference>
<dbReference type="OrthoDB" id="417078at2759"/>
<dbReference type="GO" id="GO:0005829">
    <property type="term" value="C:cytosol"/>
    <property type="evidence" value="ECO:0007669"/>
    <property type="project" value="TreeGrafter"/>
</dbReference>
<evidence type="ECO:0000256" key="2">
    <source>
        <dbReference type="ARBA" id="ARBA00020355"/>
    </source>
</evidence>
<comment type="similarity">
    <text evidence="1 8">Belongs to the cAMP-dependent kinase regulatory chain family.</text>
</comment>
<dbReference type="eggNOG" id="KOG1113">
    <property type="taxonomic scope" value="Eukaryota"/>
</dbReference>
<dbReference type="GO" id="GO:0004862">
    <property type="term" value="F:cAMP-dependent protein kinase inhibitor activity"/>
    <property type="evidence" value="ECO:0007669"/>
    <property type="project" value="TreeGrafter"/>
</dbReference>
<dbReference type="GO" id="GO:0034236">
    <property type="term" value="F:protein kinase A catalytic subunit binding"/>
    <property type="evidence" value="ECO:0007669"/>
    <property type="project" value="TreeGrafter"/>
</dbReference>
<dbReference type="Gene3D" id="1.20.890.10">
    <property type="entry name" value="cAMP-dependent protein kinase regulatory subunit, dimerization-anchoring domain"/>
    <property type="match status" value="1"/>
</dbReference>
<dbReference type="CDD" id="cd00038">
    <property type="entry name" value="CAP_ED"/>
    <property type="match status" value="2"/>
</dbReference>
<evidence type="ECO:0000256" key="4">
    <source>
        <dbReference type="ARBA" id="ARBA00022566"/>
    </source>
</evidence>
<dbReference type="AlphaFoldDB" id="A0A0L0SVG3"/>
<dbReference type="FunFam" id="2.60.120.10:FF:000006">
    <property type="entry name" value="cAMP-dependent protein kinase type I-alpha regulatory subunit"/>
    <property type="match status" value="1"/>
</dbReference>
<dbReference type="InterPro" id="IPR014710">
    <property type="entry name" value="RmlC-like_jellyroll"/>
</dbReference>
<sequence length="408" mass="45096">MSDYSIPAELPPILKELAREVLRRQPDDVVQFCADYFHRLLAQQRRTLVDHADDATKSQLAVTAARAPGNAASSSGVSDPAYASSTDDDFGSDLDEDEDEDADEFEDAPVIPPPVINRGRRTSVSAESMAPTAHDAPAEKVLIPKTPEQRARIQASIATNFLFRNLDEDQYTDVVDAMAEKKVAAGEAVIRQGGVGDYFYIVETGTLDVYVARNGVEAKVFDYGPGGSFGELALMYNAPRAATVTATSDAVLWALDRVTFRRILMDHTSRKRRMYEAFLEEVPLLSSLEPYERHKIADALESVTFEDGETVIKQGDIGDNFYLIEAGDAEVVKVDEHGVEHQMRPLRKGNYFGELALLSDKPRVATIKAKGKLKCATLGKKAFTRLLGPLAEIMQRNTQNYERYPGEK</sequence>
<accession>A0A0L0SVG3</accession>
<proteinExistence type="inferred from homology"/>
<feature type="binding site" evidence="9">
    <location>
        <position position="231"/>
    </location>
    <ligand>
        <name>3',5'-cyclic AMP</name>
        <dbReference type="ChEBI" id="CHEBI:58165"/>
        <label>1</label>
    </ligand>
</feature>
<keyword evidence="7 8" id="KW-0114">cAMP</keyword>
<dbReference type="Gene3D" id="2.60.120.10">
    <property type="entry name" value="Jelly Rolls"/>
    <property type="match status" value="2"/>
</dbReference>
<dbReference type="GO" id="GO:0033554">
    <property type="term" value="P:cellular response to stress"/>
    <property type="evidence" value="ECO:0007669"/>
    <property type="project" value="UniProtKB-ARBA"/>
</dbReference>
<keyword evidence="6 8" id="KW-0547">Nucleotide-binding</keyword>
<dbReference type="Proteomes" id="UP000054350">
    <property type="component" value="Unassembled WGS sequence"/>
</dbReference>
<feature type="domain" description="Cyclic nucleotide-binding" evidence="11">
    <location>
        <begin position="162"/>
        <end position="281"/>
    </location>
</feature>
<dbReference type="PROSITE" id="PS50042">
    <property type="entry name" value="CNMP_BINDING_3"/>
    <property type="match status" value="2"/>
</dbReference>
<name>A0A0L0SVG3_ALLM3</name>
<protein>
    <recommendedName>
        <fullName evidence="2 8">cAMP-dependent protein kinase regulatory subunit</fullName>
    </recommendedName>
</protein>
<keyword evidence="4 8" id="KW-0116">cAMP-binding</keyword>
<dbReference type="GO" id="GO:0005634">
    <property type="term" value="C:nucleus"/>
    <property type="evidence" value="ECO:0007669"/>
    <property type="project" value="TreeGrafter"/>
</dbReference>
<dbReference type="SUPFAM" id="SSF51206">
    <property type="entry name" value="cAMP-binding domain-like"/>
    <property type="match status" value="2"/>
</dbReference>
<dbReference type="PROSITE" id="PS00889">
    <property type="entry name" value="CNMP_BINDING_2"/>
    <property type="match status" value="1"/>
</dbReference>
<comment type="subunit">
    <text evidence="8">Tetramer, composed of 2 regulatory (R) and 2 catalytic (C) subunits. In the presence of cAMP it dissociates into 2 active monomeric C subunits and an R dimer.</text>
</comment>
<dbReference type="InterPro" id="IPR018490">
    <property type="entry name" value="cNMP-bd_dom_sf"/>
</dbReference>
<dbReference type="GO" id="GO:0016301">
    <property type="term" value="F:kinase activity"/>
    <property type="evidence" value="ECO:0007669"/>
    <property type="project" value="UniProtKB-KW"/>
</dbReference>
<evidence type="ECO:0000313" key="12">
    <source>
        <dbReference type="EMBL" id="KNE66487.1"/>
    </source>
</evidence>
<gene>
    <name evidence="12" type="ORF">AMAG_11625</name>
</gene>
<feature type="binding site" evidence="9">
    <location>
        <position position="363"/>
    </location>
    <ligand>
        <name>3',5'-cyclic AMP</name>
        <dbReference type="ChEBI" id="CHEBI:58165"/>
        <label>2</label>
    </ligand>
</feature>
<dbReference type="OMA" id="WSPPHHP"/>
<dbReference type="PROSITE" id="PS00888">
    <property type="entry name" value="CNMP_BINDING_1"/>
    <property type="match status" value="1"/>
</dbReference>
<evidence type="ECO:0000256" key="5">
    <source>
        <dbReference type="ARBA" id="ARBA00022737"/>
    </source>
</evidence>
<dbReference type="VEuPathDB" id="FungiDB:AMAG_11625"/>
<feature type="binding site" evidence="9">
    <location>
        <position position="240"/>
    </location>
    <ligand>
        <name>3',5'-cyclic AMP</name>
        <dbReference type="ChEBI" id="CHEBI:58165"/>
        <label>1</label>
    </ligand>
</feature>
<feature type="domain" description="Cyclic nucleotide-binding" evidence="11">
    <location>
        <begin position="284"/>
        <end position="404"/>
    </location>
</feature>
<dbReference type="SMART" id="SM00100">
    <property type="entry name" value="cNMP"/>
    <property type="match status" value="2"/>
</dbReference>
<dbReference type="PANTHER" id="PTHR11635">
    <property type="entry name" value="CAMP-DEPENDENT PROTEIN KINASE REGULATORY CHAIN"/>
    <property type="match status" value="1"/>
</dbReference>
<evidence type="ECO:0000256" key="7">
    <source>
        <dbReference type="ARBA" id="ARBA00023149"/>
    </source>
</evidence>
<dbReference type="Pfam" id="PF00027">
    <property type="entry name" value="cNMP_binding"/>
    <property type="match status" value="2"/>
</dbReference>
<evidence type="ECO:0000313" key="13">
    <source>
        <dbReference type="Proteomes" id="UP000054350"/>
    </source>
</evidence>
<feature type="compositionally biased region" description="Acidic residues" evidence="10">
    <location>
        <begin position="86"/>
        <end position="107"/>
    </location>
</feature>
<dbReference type="FunFam" id="2.60.120.10:FF:000039">
    <property type="entry name" value="cAMP-dependent protein kinase regulatory subunit"/>
    <property type="match status" value="1"/>
</dbReference>
<dbReference type="GO" id="GO:0030552">
    <property type="term" value="F:cAMP binding"/>
    <property type="evidence" value="ECO:0007669"/>
    <property type="project" value="UniProtKB-KW"/>
</dbReference>
<evidence type="ECO:0000256" key="3">
    <source>
        <dbReference type="ARBA" id="ARBA00022553"/>
    </source>
</evidence>
<dbReference type="PIRSF" id="PIRSF000548">
    <property type="entry name" value="PK_regulatory"/>
    <property type="match status" value="1"/>
</dbReference>
<keyword evidence="12" id="KW-0808">Transferase</keyword>
<evidence type="ECO:0000256" key="6">
    <source>
        <dbReference type="ARBA" id="ARBA00022741"/>
    </source>
</evidence>
<dbReference type="GO" id="GO:0005952">
    <property type="term" value="C:cAMP-dependent protein kinase complex"/>
    <property type="evidence" value="ECO:0007669"/>
    <property type="project" value="InterPro"/>
</dbReference>
<reference evidence="13" key="2">
    <citation type="submission" date="2009-11" db="EMBL/GenBank/DDBJ databases">
        <title>The Genome Sequence of Allomyces macrogynus strain ATCC 38327.</title>
        <authorList>
            <consortium name="The Broad Institute Genome Sequencing Platform"/>
            <person name="Russ C."/>
            <person name="Cuomo C."/>
            <person name="Shea T."/>
            <person name="Young S.K."/>
            <person name="Zeng Q."/>
            <person name="Koehrsen M."/>
            <person name="Haas B."/>
            <person name="Borodovsky M."/>
            <person name="Guigo R."/>
            <person name="Alvarado L."/>
            <person name="Berlin A."/>
            <person name="Borenstein D."/>
            <person name="Chen Z."/>
            <person name="Engels R."/>
            <person name="Freedman E."/>
            <person name="Gellesch M."/>
            <person name="Goldberg J."/>
            <person name="Griggs A."/>
            <person name="Gujja S."/>
            <person name="Heiman D."/>
            <person name="Hepburn T."/>
            <person name="Howarth C."/>
            <person name="Jen D."/>
            <person name="Larson L."/>
            <person name="Lewis B."/>
            <person name="Mehta T."/>
            <person name="Park D."/>
            <person name="Pearson M."/>
            <person name="Roberts A."/>
            <person name="Saif S."/>
            <person name="Shenoy N."/>
            <person name="Sisk P."/>
            <person name="Stolte C."/>
            <person name="Sykes S."/>
            <person name="Walk T."/>
            <person name="White J."/>
            <person name="Yandava C."/>
            <person name="Burger G."/>
            <person name="Gray M.W."/>
            <person name="Holland P.W.H."/>
            <person name="King N."/>
            <person name="Lang F.B.F."/>
            <person name="Roger A.J."/>
            <person name="Ruiz-Trillo I."/>
            <person name="Lander E."/>
            <person name="Nusbaum C."/>
        </authorList>
    </citation>
    <scope>NUCLEOTIDE SEQUENCE [LARGE SCALE GENOMIC DNA]</scope>
    <source>
        <strain evidence="13">ATCC 38327</strain>
    </source>
</reference>
<dbReference type="InterPro" id="IPR018488">
    <property type="entry name" value="cNMP-bd_CS"/>
</dbReference>
<feature type="binding site" evidence="9">
    <location>
        <position position="354"/>
    </location>
    <ligand>
        <name>3',5'-cyclic AMP</name>
        <dbReference type="ChEBI" id="CHEBI:58165"/>
        <label>2</label>
    </ligand>
</feature>
<dbReference type="InterPro" id="IPR003117">
    <property type="entry name" value="cAMP_dep_PK_reg_su_I/II_a/b"/>
</dbReference>
<evidence type="ECO:0000256" key="10">
    <source>
        <dbReference type="SAM" id="MobiDB-lite"/>
    </source>
</evidence>
<dbReference type="PRINTS" id="PR00103">
    <property type="entry name" value="CAMPKINASE"/>
</dbReference>
<evidence type="ECO:0000256" key="9">
    <source>
        <dbReference type="PIRSR" id="PIRSR000548-1"/>
    </source>
</evidence>
<keyword evidence="5" id="KW-0677">Repeat</keyword>